<keyword evidence="3 9" id="KW-0028">Amino-acid biosynthesis</keyword>
<evidence type="ECO:0000313" key="11">
    <source>
        <dbReference type="EMBL" id="WDE12491.1"/>
    </source>
</evidence>
<keyword evidence="2 9" id="KW-0055">Arginine biosynthesis</keyword>
<evidence type="ECO:0000256" key="6">
    <source>
        <dbReference type="ARBA" id="ARBA00022777"/>
    </source>
</evidence>
<dbReference type="NCBIfam" id="TIGR00761">
    <property type="entry name" value="argB"/>
    <property type="match status" value="1"/>
</dbReference>
<reference evidence="11 12" key="1">
    <citation type="journal article" date="2022" name="Mar. Drugs">
        <title>Bioassay-Guided Fractionation Leads to the Detection of Cholic Acid Generated by the Rare Thalassomonas sp.</title>
        <authorList>
            <person name="Pheiffer F."/>
            <person name="Schneider Y.K."/>
            <person name="Hansen E.H."/>
            <person name="Andersen J.H."/>
            <person name="Isaksson J."/>
            <person name="Busche T."/>
            <person name="R C."/>
            <person name="Kalinowski J."/>
            <person name="Zyl L.V."/>
            <person name="Trindade M."/>
        </authorList>
    </citation>
    <scope>NUCLEOTIDE SEQUENCE [LARGE SCALE GENOMIC DNA]</scope>
    <source>
        <strain evidence="11 12">A5K-61T</strain>
    </source>
</reference>
<dbReference type="InterPro" id="IPR004662">
    <property type="entry name" value="AcgluKinase_fam"/>
</dbReference>
<feature type="site" description="Transition state stabilizer" evidence="9">
    <location>
        <position position="233"/>
    </location>
</feature>
<feature type="domain" description="Aspartate/glutamate/uridylate kinase" evidence="10">
    <location>
        <begin position="23"/>
        <end position="251"/>
    </location>
</feature>
<comment type="pathway">
    <text evidence="1 9">Amino-acid biosynthesis; L-arginine biosynthesis; N(2)-acetyl-L-ornithine from L-glutamate: step 2/4.</text>
</comment>
<feature type="binding site" evidence="9">
    <location>
        <begin position="60"/>
        <end position="61"/>
    </location>
    <ligand>
        <name>substrate</name>
    </ligand>
</feature>
<keyword evidence="6 9" id="KW-0418">Kinase</keyword>
<dbReference type="PANTHER" id="PTHR23342:SF0">
    <property type="entry name" value="N-ACETYLGLUTAMATE SYNTHASE, MITOCHONDRIAL"/>
    <property type="match status" value="1"/>
</dbReference>
<dbReference type="GO" id="GO:0003991">
    <property type="term" value="F:acetylglutamate kinase activity"/>
    <property type="evidence" value="ECO:0007669"/>
    <property type="project" value="UniProtKB-EC"/>
</dbReference>
<evidence type="ECO:0000259" key="10">
    <source>
        <dbReference type="Pfam" id="PF00696"/>
    </source>
</evidence>
<comment type="function">
    <text evidence="9">Catalyzes the ATP-dependent phosphorylation of N-acetyl-L-glutamate.</text>
</comment>
<dbReference type="Gene3D" id="3.40.1160.10">
    <property type="entry name" value="Acetylglutamate kinase-like"/>
    <property type="match status" value="1"/>
</dbReference>
<dbReference type="Proteomes" id="UP001215231">
    <property type="component" value="Chromosome"/>
</dbReference>
<comment type="catalytic activity">
    <reaction evidence="8 9">
        <text>N-acetyl-L-glutamate + ATP = N-acetyl-L-glutamyl 5-phosphate + ADP</text>
        <dbReference type="Rhea" id="RHEA:14629"/>
        <dbReference type="ChEBI" id="CHEBI:30616"/>
        <dbReference type="ChEBI" id="CHEBI:44337"/>
        <dbReference type="ChEBI" id="CHEBI:57936"/>
        <dbReference type="ChEBI" id="CHEBI:456216"/>
        <dbReference type="EC" id="2.7.2.8"/>
    </reaction>
</comment>
<dbReference type="EMBL" id="CP059693">
    <property type="protein sequence ID" value="WDE12491.1"/>
    <property type="molecule type" value="Genomic_DNA"/>
</dbReference>
<dbReference type="PRINTS" id="PR00474">
    <property type="entry name" value="GLU5KINASE"/>
</dbReference>
<dbReference type="InterPro" id="IPR037528">
    <property type="entry name" value="ArgB"/>
</dbReference>
<evidence type="ECO:0000256" key="2">
    <source>
        <dbReference type="ARBA" id="ARBA00022571"/>
    </source>
</evidence>
<keyword evidence="12" id="KW-1185">Reference proteome</keyword>
<evidence type="ECO:0000256" key="4">
    <source>
        <dbReference type="ARBA" id="ARBA00022679"/>
    </source>
</evidence>
<feature type="binding site" evidence="9">
    <location>
        <position position="82"/>
    </location>
    <ligand>
        <name>substrate</name>
    </ligand>
</feature>
<dbReference type="InterPro" id="IPR036393">
    <property type="entry name" value="AceGlu_kinase-like_sf"/>
</dbReference>
<evidence type="ECO:0000256" key="1">
    <source>
        <dbReference type="ARBA" id="ARBA00004828"/>
    </source>
</evidence>
<sequence>MHQAQAYRGRDVNKFKTTVNKKPLVIKIGGAILNQASALEALLKVISALKDQAVVLVHGGGCVVDEMLEQSGFTTEKKDGLRITPKAQIPVISGALAGNVNKSIVASAAKLNLPAVGLSLCDGDMVVCQLANADLGSVGKPSANSSKLLDSLVAGHFLPVIASIGALANGDLVNVNADDAAVVICQLLNAELLLLTDVNGVKDAQNHYLETLNSRQASQLIEQGVIAGGMTAKVTAALKAANQLRRSIAVASWQSPEQIIRLLNGDGIGTRIQPDR</sequence>
<evidence type="ECO:0000256" key="3">
    <source>
        <dbReference type="ARBA" id="ARBA00022605"/>
    </source>
</evidence>
<evidence type="ECO:0000313" key="12">
    <source>
        <dbReference type="Proteomes" id="UP001215231"/>
    </source>
</evidence>
<dbReference type="SUPFAM" id="SSF53633">
    <property type="entry name" value="Carbamate kinase-like"/>
    <property type="match status" value="1"/>
</dbReference>
<evidence type="ECO:0000256" key="9">
    <source>
        <dbReference type="HAMAP-Rule" id="MF_00082"/>
    </source>
</evidence>
<keyword evidence="4 9" id="KW-0808">Transferase</keyword>
<keyword evidence="9" id="KW-0963">Cytoplasm</keyword>
<dbReference type="HAMAP" id="MF_00082">
    <property type="entry name" value="ArgB"/>
    <property type="match status" value="1"/>
</dbReference>
<dbReference type="PANTHER" id="PTHR23342">
    <property type="entry name" value="N-ACETYLGLUTAMATE SYNTHASE"/>
    <property type="match status" value="1"/>
</dbReference>
<comment type="subcellular location">
    <subcellularLocation>
        <location evidence="9">Cytoplasm</location>
    </subcellularLocation>
</comment>
<dbReference type="InterPro" id="IPR001048">
    <property type="entry name" value="Asp/Glu/Uridylate_kinase"/>
</dbReference>
<accession>A0ABY7VHI4</accession>
<comment type="similarity">
    <text evidence="9">Belongs to the acetylglutamate kinase family. ArgB subfamily.</text>
</comment>
<dbReference type="Pfam" id="PF00696">
    <property type="entry name" value="AA_kinase"/>
    <property type="match status" value="1"/>
</dbReference>
<evidence type="ECO:0000256" key="5">
    <source>
        <dbReference type="ARBA" id="ARBA00022741"/>
    </source>
</evidence>
<keyword evidence="7 9" id="KW-0067">ATP-binding</keyword>
<protein>
    <recommendedName>
        <fullName evidence="9">Acetylglutamate kinase</fullName>
        <ecNumber evidence="9">2.7.2.8</ecNumber>
    </recommendedName>
    <alternativeName>
        <fullName evidence="9">N-acetyl-L-glutamate 5-phosphotransferase</fullName>
    </alternativeName>
    <alternativeName>
        <fullName evidence="9">NAG kinase</fullName>
        <shortName evidence="9">NAGK</shortName>
    </alternativeName>
</protein>
<dbReference type="EC" id="2.7.2.8" evidence="9"/>
<gene>
    <name evidence="9 11" type="primary">argB</name>
    <name evidence="11" type="ORF">H3N35_03125</name>
</gene>
<feature type="site" description="Transition state stabilizer" evidence="9">
    <location>
        <position position="27"/>
    </location>
</feature>
<evidence type="ECO:0000256" key="8">
    <source>
        <dbReference type="ARBA" id="ARBA00048141"/>
    </source>
</evidence>
<keyword evidence="5 9" id="KW-0547">Nucleotide-binding</keyword>
<dbReference type="InterPro" id="IPR001057">
    <property type="entry name" value="Glu/AcGlu_kinase"/>
</dbReference>
<feature type="binding site" evidence="9">
    <location>
        <position position="174"/>
    </location>
    <ligand>
        <name>substrate</name>
    </ligand>
</feature>
<organism evidence="11 12">
    <name type="scientific">Thalassomonas haliotis</name>
    <dbReference type="NCBI Taxonomy" id="485448"/>
    <lineage>
        <taxon>Bacteria</taxon>
        <taxon>Pseudomonadati</taxon>
        <taxon>Pseudomonadota</taxon>
        <taxon>Gammaproteobacteria</taxon>
        <taxon>Alteromonadales</taxon>
        <taxon>Colwelliaceae</taxon>
        <taxon>Thalassomonas</taxon>
    </lineage>
</organism>
<evidence type="ECO:0000256" key="7">
    <source>
        <dbReference type="ARBA" id="ARBA00022840"/>
    </source>
</evidence>
<proteinExistence type="inferred from homology"/>
<name>A0ABY7VHI4_9GAMM</name>
<dbReference type="PIRSF" id="PIRSF000728">
    <property type="entry name" value="NAGK"/>
    <property type="match status" value="1"/>
</dbReference>